<dbReference type="AlphaFoldDB" id="A0A670HUN5"/>
<evidence type="ECO:0000256" key="8">
    <source>
        <dbReference type="ARBA" id="ARBA00023128"/>
    </source>
</evidence>
<keyword evidence="5" id="KW-0677">Repeat</keyword>
<dbReference type="InterPro" id="IPR018108">
    <property type="entry name" value="MCP_transmembrane"/>
</dbReference>
<dbReference type="Pfam" id="PF00153">
    <property type="entry name" value="Mito_carr"/>
    <property type="match status" value="3"/>
</dbReference>
<reference evidence="13" key="2">
    <citation type="submission" date="2025-08" db="UniProtKB">
        <authorList>
            <consortium name="Ensembl"/>
        </authorList>
    </citation>
    <scope>IDENTIFICATION</scope>
</reference>
<dbReference type="Proteomes" id="UP000472272">
    <property type="component" value="Chromosome 1"/>
</dbReference>
<evidence type="ECO:0000256" key="11">
    <source>
        <dbReference type="RuleBase" id="RU000488"/>
    </source>
</evidence>
<dbReference type="GO" id="GO:0051724">
    <property type="term" value="F:NAD transmembrane transporter activity"/>
    <property type="evidence" value="ECO:0007669"/>
    <property type="project" value="Ensembl"/>
</dbReference>
<feature type="repeat" description="Solcar" evidence="10">
    <location>
        <begin position="323"/>
        <end position="410"/>
    </location>
</feature>
<protein>
    <submittedName>
        <fullName evidence="13">Solute carrier family 25 member 47</fullName>
    </submittedName>
</protein>
<evidence type="ECO:0000256" key="2">
    <source>
        <dbReference type="ARBA" id="ARBA00006375"/>
    </source>
</evidence>
<evidence type="ECO:0000313" key="14">
    <source>
        <dbReference type="Proteomes" id="UP000472272"/>
    </source>
</evidence>
<feature type="repeat" description="Solcar" evidence="10">
    <location>
        <begin position="121"/>
        <end position="204"/>
    </location>
</feature>
<dbReference type="PANTHER" id="PTHR45624">
    <property type="entry name" value="MITOCHONDRIAL BASIC AMINO ACIDS TRANSPORTER-RELATED"/>
    <property type="match status" value="1"/>
</dbReference>
<dbReference type="PRINTS" id="PR00926">
    <property type="entry name" value="MITOCARRIER"/>
</dbReference>
<comment type="subcellular location">
    <subcellularLocation>
        <location evidence="1">Mitochondrion inner membrane</location>
        <topology evidence="1">Multi-pass membrane protein</topology>
    </subcellularLocation>
</comment>
<dbReference type="FunFam" id="1.50.40.10:FF:000049">
    <property type="entry name" value="Solute carrier family 25 member 45"/>
    <property type="match status" value="1"/>
</dbReference>
<evidence type="ECO:0000256" key="6">
    <source>
        <dbReference type="ARBA" id="ARBA00022792"/>
    </source>
</evidence>
<evidence type="ECO:0000256" key="4">
    <source>
        <dbReference type="ARBA" id="ARBA00022692"/>
    </source>
</evidence>
<dbReference type="PROSITE" id="PS50920">
    <property type="entry name" value="SOLCAR"/>
    <property type="match status" value="3"/>
</dbReference>
<keyword evidence="8" id="KW-0496">Mitochondrion</keyword>
<dbReference type="Ensembl" id="ENSPMRT00000003656.1">
    <property type="protein sequence ID" value="ENSPMRP00000003413.1"/>
    <property type="gene ID" value="ENSPMRG00000002402.1"/>
</dbReference>
<dbReference type="PANTHER" id="PTHR45624:SF3">
    <property type="entry name" value="SOLUTE CARRIER FAMILY 25 MEMBER 47"/>
    <property type="match status" value="1"/>
</dbReference>
<dbReference type="InterPro" id="IPR023395">
    <property type="entry name" value="MCP_dom_sf"/>
</dbReference>
<evidence type="ECO:0000256" key="1">
    <source>
        <dbReference type="ARBA" id="ARBA00004448"/>
    </source>
</evidence>
<name>A0A670HUN5_PODMU</name>
<dbReference type="InterPro" id="IPR050567">
    <property type="entry name" value="Mitochondrial_Carrier"/>
</dbReference>
<dbReference type="GO" id="GO:0008521">
    <property type="term" value="F:acetyl-CoA transmembrane transporter activity"/>
    <property type="evidence" value="ECO:0007669"/>
    <property type="project" value="Ensembl"/>
</dbReference>
<feature type="transmembrane region" description="Helical" evidence="12">
    <location>
        <begin position="176"/>
        <end position="198"/>
    </location>
</feature>
<dbReference type="GO" id="GO:0005741">
    <property type="term" value="C:mitochondrial outer membrane"/>
    <property type="evidence" value="ECO:0007669"/>
    <property type="project" value="Ensembl"/>
</dbReference>
<feature type="repeat" description="Solcar" evidence="10">
    <location>
        <begin position="217"/>
        <end position="314"/>
    </location>
</feature>
<dbReference type="Gene3D" id="1.50.40.10">
    <property type="entry name" value="Mitochondrial carrier domain"/>
    <property type="match status" value="2"/>
</dbReference>
<evidence type="ECO:0000256" key="9">
    <source>
        <dbReference type="ARBA" id="ARBA00023136"/>
    </source>
</evidence>
<gene>
    <name evidence="13" type="primary">SLC25A47</name>
</gene>
<dbReference type="OMA" id="HCITETV"/>
<keyword evidence="9 10" id="KW-0472">Membrane</keyword>
<dbReference type="SUPFAM" id="SSF103506">
    <property type="entry name" value="Mitochondrial carrier"/>
    <property type="match status" value="1"/>
</dbReference>
<organism evidence="13 14">
    <name type="scientific">Podarcis muralis</name>
    <name type="common">Wall lizard</name>
    <name type="synonym">Lacerta muralis</name>
    <dbReference type="NCBI Taxonomy" id="64176"/>
    <lineage>
        <taxon>Eukaryota</taxon>
        <taxon>Metazoa</taxon>
        <taxon>Chordata</taxon>
        <taxon>Craniata</taxon>
        <taxon>Vertebrata</taxon>
        <taxon>Euteleostomi</taxon>
        <taxon>Lepidosauria</taxon>
        <taxon>Squamata</taxon>
        <taxon>Bifurcata</taxon>
        <taxon>Unidentata</taxon>
        <taxon>Episquamata</taxon>
        <taxon>Laterata</taxon>
        <taxon>Lacertibaenia</taxon>
        <taxon>Lacertidae</taxon>
        <taxon>Podarcis</taxon>
    </lineage>
</organism>
<dbReference type="GO" id="GO:0005743">
    <property type="term" value="C:mitochondrial inner membrane"/>
    <property type="evidence" value="ECO:0007669"/>
    <property type="project" value="UniProtKB-SubCell"/>
</dbReference>
<comment type="similarity">
    <text evidence="2 11">Belongs to the mitochondrial carrier (TC 2.A.29) family.</text>
</comment>
<evidence type="ECO:0000313" key="13">
    <source>
        <dbReference type="Ensembl" id="ENSPMRP00000003413.1"/>
    </source>
</evidence>
<accession>A0A670HUN5</accession>
<proteinExistence type="inferred from homology"/>
<evidence type="ECO:0000256" key="7">
    <source>
        <dbReference type="ARBA" id="ARBA00022989"/>
    </source>
</evidence>
<keyword evidence="6" id="KW-0999">Mitochondrion inner membrane</keyword>
<evidence type="ECO:0000256" key="12">
    <source>
        <dbReference type="SAM" id="Phobius"/>
    </source>
</evidence>
<keyword evidence="3 11" id="KW-0813">Transport</keyword>
<keyword evidence="14" id="KW-1185">Reference proteome</keyword>
<evidence type="ECO:0000256" key="5">
    <source>
        <dbReference type="ARBA" id="ARBA00022737"/>
    </source>
</evidence>
<sequence>MSRVQIDPCPVELQRSFALGDLESRRQEEGGPCPRQWFSHALWSSAASTGLPRLIQSPSLLLPALGYVCLEAGAPNFSLLLIPTIDPSRRASRSWKDGAGLLSCTKAEAFLIGTSKGSWLPSAQMDFIAGAIGGGVSAAVGYPLDTIKVRIQTQTSYRGIWHCIRDTYRTEKVLGFYRGVSMTVITASFITSFSFGIYKNILYNICRFRYGSADTKPSKVDVSFAAAATGAIRVVLMSPAELAKVRLQIQKDPLAIPPHVLISKPKYQGAVHCLRTVVKEEGFRGLYKGSLALMWRDCCSSVVYFLTYNVLCDWLTPAGKDRADLWAVLLSGGCAGVLAWGTATPMDVIKSRMQVDGEGLRRYSGLVHCVRDSVREEGVRVLFKGLGLNSIRAFPANMMVFFTYEGVLRLGERWMK</sequence>
<evidence type="ECO:0000256" key="3">
    <source>
        <dbReference type="ARBA" id="ARBA00022448"/>
    </source>
</evidence>
<reference evidence="13" key="3">
    <citation type="submission" date="2025-09" db="UniProtKB">
        <authorList>
            <consortium name="Ensembl"/>
        </authorList>
    </citation>
    <scope>IDENTIFICATION</scope>
</reference>
<reference evidence="13 14" key="1">
    <citation type="journal article" date="2019" name="Proc. Natl. Acad. Sci. U.S.A.">
        <title>Regulatory changes in pterin and carotenoid genes underlie balanced color polymorphisms in the wall lizard.</title>
        <authorList>
            <person name="Andrade P."/>
            <person name="Pinho C."/>
            <person name="Perez I de Lanuza G."/>
            <person name="Afonso S."/>
            <person name="Brejcha J."/>
            <person name="Rubin C.J."/>
            <person name="Wallerman O."/>
            <person name="Pereira P."/>
            <person name="Sabatino S.J."/>
            <person name="Bellati A."/>
            <person name="Pellitteri-Rosa D."/>
            <person name="Bosakova Z."/>
            <person name="Bunikis I."/>
            <person name="Carretero M.A."/>
            <person name="Feiner N."/>
            <person name="Marsik P."/>
            <person name="Pauperio F."/>
            <person name="Salvi D."/>
            <person name="Soler L."/>
            <person name="While G.M."/>
            <person name="Uller T."/>
            <person name="Font E."/>
            <person name="Andersson L."/>
            <person name="Carneiro M."/>
        </authorList>
    </citation>
    <scope>NUCLEOTIDE SEQUENCE</scope>
</reference>
<evidence type="ECO:0000256" key="10">
    <source>
        <dbReference type="PROSITE-ProRule" id="PRU00282"/>
    </source>
</evidence>
<dbReference type="GeneTree" id="ENSGT00940000159694"/>
<keyword evidence="7 12" id="KW-1133">Transmembrane helix</keyword>
<keyword evidence="4 10" id="KW-0812">Transmembrane</keyword>
<dbReference type="InterPro" id="IPR002067">
    <property type="entry name" value="MCP"/>
</dbReference>